<accession>A0ABU8S7E7</accession>
<reference evidence="1 2" key="1">
    <citation type="submission" date="2024-03" db="EMBL/GenBank/DDBJ databases">
        <authorList>
            <person name="Jo J.-H."/>
        </authorList>
    </citation>
    <scope>NUCLEOTIDE SEQUENCE [LARGE SCALE GENOMIC DNA]</scope>
    <source>
        <strain evidence="1 2">AS3R-12</strain>
    </source>
</reference>
<protein>
    <submittedName>
        <fullName evidence="1">Uncharacterized protein</fullName>
    </submittedName>
</protein>
<gene>
    <name evidence="1" type="ORF">WG900_08135</name>
</gene>
<keyword evidence="2" id="KW-1185">Reference proteome</keyword>
<evidence type="ECO:0000313" key="2">
    <source>
        <dbReference type="Proteomes" id="UP001379235"/>
    </source>
</evidence>
<dbReference type="EMBL" id="JBBHJY010000003">
    <property type="protein sequence ID" value="MEJ6009887.1"/>
    <property type="molecule type" value="Genomic_DNA"/>
</dbReference>
<dbReference type="Proteomes" id="UP001379235">
    <property type="component" value="Unassembled WGS sequence"/>
</dbReference>
<name>A0ABU8S7E7_9SPHN</name>
<dbReference type="RefSeq" id="WP_339966203.1">
    <property type="nucleotide sequence ID" value="NZ_JBBHJY010000003.1"/>
</dbReference>
<sequence length="123" mass="13739">MAQRAEKAVAGPIPSGLVLDIEQEKLRMERDSNPQAPVETVPDARPWLCKTIHMCDREEGGVQLTFTDEASIDAYLILDEQSLRATLDVFLISYRALEWGEQVFPDWVAARGNAPVVERGTLN</sequence>
<evidence type="ECO:0000313" key="1">
    <source>
        <dbReference type="EMBL" id="MEJ6009887.1"/>
    </source>
</evidence>
<proteinExistence type="predicted"/>
<organism evidence="1 2">
    <name type="scientific">Novosphingobium aquae</name>
    <dbReference type="NCBI Taxonomy" id="3133435"/>
    <lineage>
        <taxon>Bacteria</taxon>
        <taxon>Pseudomonadati</taxon>
        <taxon>Pseudomonadota</taxon>
        <taxon>Alphaproteobacteria</taxon>
        <taxon>Sphingomonadales</taxon>
        <taxon>Sphingomonadaceae</taxon>
        <taxon>Novosphingobium</taxon>
    </lineage>
</organism>
<comment type="caution">
    <text evidence="1">The sequence shown here is derived from an EMBL/GenBank/DDBJ whole genome shotgun (WGS) entry which is preliminary data.</text>
</comment>